<organism evidence="8 9">
    <name type="scientific">Noviherbaspirillum galbum</name>
    <dbReference type="NCBI Taxonomy" id="2709383"/>
    <lineage>
        <taxon>Bacteria</taxon>
        <taxon>Pseudomonadati</taxon>
        <taxon>Pseudomonadota</taxon>
        <taxon>Betaproteobacteria</taxon>
        <taxon>Burkholderiales</taxon>
        <taxon>Oxalobacteraceae</taxon>
        <taxon>Noviherbaspirillum</taxon>
    </lineage>
</organism>
<evidence type="ECO:0000256" key="3">
    <source>
        <dbReference type="ARBA" id="ARBA00024303"/>
    </source>
</evidence>
<evidence type="ECO:0000256" key="6">
    <source>
        <dbReference type="ARBA" id="ARBA00030025"/>
    </source>
</evidence>
<dbReference type="Pfam" id="PF10093">
    <property type="entry name" value="EarP"/>
    <property type="match status" value="1"/>
</dbReference>
<dbReference type="RefSeq" id="WP_163962822.1">
    <property type="nucleotide sequence ID" value="NZ_JAAIVB010000037.1"/>
</dbReference>
<keyword evidence="8" id="KW-0251">Elongation factor</keyword>
<comment type="caution">
    <text evidence="8">The sequence shown here is derived from an EMBL/GenBank/DDBJ whole genome shotgun (WGS) entry which is preliminary data.</text>
</comment>
<dbReference type="GO" id="GO:0003746">
    <property type="term" value="F:translation elongation factor activity"/>
    <property type="evidence" value="ECO:0007669"/>
    <property type="project" value="UniProtKB-KW"/>
</dbReference>
<dbReference type="AlphaFoldDB" id="A0A6B3SRW4"/>
<dbReference type="EMBL" id="JAAIVB010000037">
    <property type="protein sequence ID" value="NEX61526.1"/>
    <property type="molecule type" value="Genomic_DNA"/>
</dbReference>
<name>A0A6B3SRW4_9BURK</name>
<proteinExistence type="inferred from homology"/>
<dbReference type="InterPro" id="IPR016633">
    <property type="entry name" value="EarP"/>
</dbReference>
<dbReference type="Proteomes" id="UP000482155">
    <property type="component" value="Unassembled WGS sequence"/>
</dbReference>
<keyword evidence="2 8" id="KW-0808">Transferase</keyword>
<accession>A0A6B3SRW4</accession>
<keyword evidence="8" id="KW-0648">Protein biosynthesis</keyword>
<gene>
    <name evidence="8" type="primary">earP</name>
    <name evidence="8" type="ORF">G3574_10585</name>
</gene>
<keyword evidence="1" id="KW-0328">Glycosyltransferase</keyword>
<evidence type="ECO:0000256" key="7">
    <source>
        <dbReference type="ARBA" id="ARBA00048472"/>
    </source>
</evidence>
<reference evidence="8 9" key="1">
    <citation type="submission" date="2020-02" db="EMBL/GenBank/DDBJ databases">
        <authorList>
            <person name="Kim M.K."/>
        </authorList>
    </citation>
    <scope>NUCLEOTIDE SEQUENCE [LARGE SCALE GENOMIC DNA]</scope>
    <source>
        <strain evidence="8 9">17J57-3</strain>
    </source>
</reference>
<dbReference type="GO" id="GO:0106361">
    <property type="term" value="F:protein-arginine rhamnosyltransferase activity"/>
    <property type="evidence" value="ECO:0007669"/>
    <property type="project" value="InterPro"/>
</dbReference>
<comment type="function">
    <text evidence="3">Protein-arginine rhamnosyltransferase that catalyzes the transfer of a single rhamnose to elongation factor P (EF-P) on 'Lys-32', a modification required for EF-P-dependent rescue of polyproline stalled ribosomes.</text>
</comment>
<evidence type="ECO:0000256" key="5">
    <source>
        <dbReference type="ARBA" id="ARBA00024416"/>
    </source>
</evidence>
<evidence type="ECO:0000313" key="9">
    <source>
        <dbReference type="Proteomes" id="UP000482155"/>
    </source>
</evidence>
<evidence type="ECO:0000256" key="1">
    <source>
        <dbReference type="ARBA" id="ARBA00022676"/>
    </source>
</evidence>
<comment type="similarity">
    <text evidence="4">Belongs to the glycosyltransferase 104 family.</text>
</comment>
<protein>
    <recommendedName>
        <fullName evidence="5">Protein-arginine rhamnosyltransferase</fullName>
    </recommendedName>
    <alternativeName>
        <fullName evidence="6">EF-P arginine rhamnosyltransferase</fullName>
    </alternativeName>
</protein>
<dbReference type="NCBIfam" id="TIGR03837">
    <property type="entry name" value="efp_Arg_rhamno"/>
    <property type="match status" value="1"/>
</dbReference>
<sequence length="386" mass="42433">MTTPRTIDLFCRVVDNYGDIGVCWRLARQFAHEHGIAVRLWVDELASFARIQPGLDPRLDLQHVQGVEVRRWTDSFATPEPTQVADLVIEAFACDLPPAMIDAMARRAVPPAWINLEYLSAEAWVEGCHKMVSRHPSLGLVKHFFFPGFTAATGGLPVERDLAARRAAFQSRPENGKAFLASLGVQVPDGALTVSVFCYPGAPLDALLQKVGRDNNGKEPPVLLLVPEGVAREAVERFLGQPAHAGASGWRGAAGVHVLPFVEQGDYDRLLWSCDLNLVRGEDSFVRAQWAARPFVWHIYPQDDGAHWTKLDAFLSRFTAGLAPDDAAILRAMWSAWNGGGDLEPAWTSFLAARERLAMHALQWSGTLAKNGDLAAKLIQFAQEIG</sequence>
<comment type="catalytic activity">
    <reaction evidence="7">
        <text>dTDP-beta-L-rhamnose + L-arginyl-[protein] = N(omega)-(alpha-L-rhamnosyl)-L-arginyl-[protein] + dTDP + H(+)</text>
        <dbReference type="Rhea" id="RHEA:66692"/>
        <dbReference type="Rhea" id="RHEA-COMP:10532"/>
        <dbReference type="Rhea" id="RHEA-COMP:17096"/>
        <dbReference type="ChEBI" id="CHEBI:15378"/>
        <dbReference type="ChEBI" id="CHEBI:29965"/>
        <dbReference type="ChEBI" id="CHEBI:57510"/>
        <dbReference type="ChEBI" id="CHEBI:58369"/>
        <dbReference type="ChEBI" id="CHEBI:167445"/>
    </reaction>
    <physiologicalReaction direction="left-to-right" evidence="7">
        <dbReference type="Rhea" id="RHEA:66693"/>
    </physiologicalReaction>
</comment>
<evidence type="ECO:0000256" key="4">
    <source>
        <dbReference type="ARBA" id="ARBA00024346"/>
    </source>
</evidence>
<keyword evidence="9" id="KW-1185">Reference proteome</keyword>
<evidence type="ECO:0000256" key="2">
    <source>
        <dbReference type="ARBA" id="ARBA00022679"/>
    </source>
</evidence>
<evidence type="ECO:0000313" key="8">
    <source>
        <dbReference type="EMBL" id="NEX61526.1"/>
    </source>
</evidence>
<dbReference type="PIRSF" id="PIRSF015557">
    <property type="entry name" value="UCP015557"/>
    <property type="match status" value="1"/>
</dbReference>